<reference evidence="2" key="1">
    <citation type="submission" date="2022-11" db="UniProtKB">
        <authorList>
            <consortium name="WormBaseParasite"/>
        </authorList>
    </citation>
    <scope>IDENTIFICATION</scope>
</reference>
<accession>A0A915DUZ4</accession>
<sequence>MDGIYYKYNVNVFTVLRNAIRCCLSHKRAAQALDYGGKPLKIQPYTIKILSYAQYLNCFQEFYQYSNDLPLLHMKLNLAKLYISQRR</sequence>
<keyword evidence="1" id="KW-1185">Reference proteome</keyword>
<dbReference type="WBParaSite" id="jg23777">
    <property type="protein sequence ID" value="jg23777"/>
    <property type="gene ID" value="jg23777"/>
</dbReference>
<evidence type="ECO:0000313" key="1">
    <source>
        <dbReference type="Proteomes" id="UP000887574"/>
    </source>
</evidence>
<name>A0A915DUZ4_9BILA</name>
<dbReference type="Proteomes" id="UP000887574">
    <property type="component" value="Unplaced"/>
</dbReference>
<evidence type="ECO:0000313" key="2">
    <source>
        <dbReference type="WBParaSite" id="jg23777"/>
    </source>
</evidence>
<proteinExistence type="predicted"/>
<protein>
    <submittedName>
        <fullName evidence="2">Uncharacterized protein</fullName>
    </submittedName>
</protein>
<organism evidence="1 2">
    <name type="scientific">Ditylenchus dipsaci</name>
    <dbReference type="NCBI Taxonomy" id="166011"/>
    <lineage>
        <taxon>Eukaryota</taxon>
        <taxon>Metazoa</taxon>
        <taxon>Ecdysozoa</taxon>
        <taxon>Nematoda</taxon>
        <taxon>Chromadorea</taxon>
        <taxon>Rhabditida</taxon>
        <taxon>Tylenchina</taxon>
        <taxon>Tylenchomorpha</taxon>
        <taxon>Sphaerularioidea</taxon>
        <taxon>Anguinidae</taxon>
        <taxon>Anguininae</taxon>
        <taxon>Ditylenchus</taxon>
    </lineage>
</organism>
<dbReference type="AlphaFoldDB" id="A0A915DUZ4"/>